<dbReference type="AlphaFoldDB" id="A0A0M0LS26"/>
<dbReference type="PANTHER" id="PTHR31250">
    <property type="entry name" value="IQ DOMAIN-CONTAINING PROTEIN IQM3"/>
    <property type="match status" value="1"/>
</dbReference>
<dbReference type="OrthoDB" id="7344096at2759"/>
<dbReference type="PANTHER" id="PTHR31250:SF27">
    <property type="entry name" value="IQ DOMAIN-CONTAINING PROTEIN IQM5"/>
    <property type="match status" value="1"/>
</dbReference>
<evidence type="ECO:0000256" key="2">
    <source>
        <dbReference type="ARBA" id="ARBA00004496"/>
    </source>
</evidence>
<comment type="caution">
    <text evidence="5">The sequence shown here is derived from an EMBL/GenBank/DDBJ whole genome shotgun (WGS) entry which is preliminary data.</text>
</comment>
<evidence type="ECO:0000313" key="6">
    <source>
        <dbReference type="Proteomes" id="UP000037460"/>
    </source>
</evidence>
<evidence type="ECO:0000256" key="3">
    <source>
        <dbReference type="ARBA" id="ARBA00022490"/>
    </source>
</evidence>
<organism evidence="5 6">
    <name type="scientific">Chrysochromulina tobinii</name>
    <dbReference type="NCBI Taxonomy" id="1460289"/>
    <lineage>
        <taxon>Eukaryota</taxon>
        <taxon>Haptista</taxon>
        <taxon>Haptophyta</taxon>
        <taxon>Prymnesiophyceae</taxon>
        <taxon>Prymnesiales</taxon>
        <taxon>Chrysochromulinaceae</taxon>
        <taxon>Chrysochromulina</taxon>
    </lineage>
</organism>
<protein>
    <submittedName>
        <fullName evidence="5">Iq calmodulin-binding motif protein</fullName>
    </submittedName>
</protein>
<dbReference type="InterPro" id="IPR044159">
    <property type="entry name" value="IQM"/>
</dbReference>
<comment type="subcellular location">
    <subcellularLocation>
        <location evidence="2">Cytoplasm</location>
    </subcellularLocation>
    <subcellularLocation>
        <location evidence="1">Nucleus</location>
    </subcellularLocation>
</comment>
<gene>
    <name evidence="5" type="ORF">Ctob_010895</name>
</gene>
<sequence length="360" mass="40831">MLGMTPKLWLEALDEDHRYGSILYHYWQRWEASRTRWMFFEWLDYGRGSLIDLPIAPRRLLEESKTLYLTREELRLCEVRIERSTGRLLWCADGEPVTLPLPPIGPETETARSRCMTALIEERLTTSRRREALLREARIQVEDAIRSGAVATPEALDAVTKPLIKDGLLRALRDEYFQERGIVRPTIQDEASYQHMWERFKVRSRWTPDGELIDAKKCGPAYALPSSLLPSLSWADVLAAIGHEEGSGMPRGRMDTADERLRPNKPGKGGIFVIDMFGTMHAAHKVSGALHHSSLTSGHCCRFAGSITVEAGRVRKVSPHSGHYVPTQAEYEALLKCWRQDGLDLSCAEIGQLVKEKRPA</sequence>
<evidence type="ECO:0000256" key="1">
    <source>
        <dbReference type="ARBA" id="ARBA00004123"/>
    </source>
</evidence>
<accession>A0A0M0LS26</accession>
<evidence type="ECO:0000256" key="4">
    <source>
        <dbReference type="ARBA" id="ARBA00023242"/>
    </source>
</evidence>
<proteinExistence type="predicted"/>
<name>A0A0M0LS26_9EUKA</name>
<keyword evidence="4" id="KW-0539">Nucleus</keyword>
<reference evidence="6" key="1">
    <citation type="journal article" date="2015" name="PLoS Genet.">
        <title>Genome Sequence and Transcriptome Analyses of Chrysochromulina tobin: Metabolic Tools for Enhanced Algal Fitness in the Prominent Order Prymnesiales (Haptophyceae).</title>
        <authorList>
            <person name="Hovde B.T."/>
            <person name="Deodato C.R."/>
            <person name="Hunsperger H.M."/>
            <person name="Ryken S.A."/>
            <person name="Yost W."/>
            <person name="Jha R.K."/>
            <person name="Patterson J."/>
            <person name="Monnat R.J. Jr."/>
            <person name="Barlow S.B."/>
            <person name="Starkenburg S.R."/>
            <person name="Cattolico R.A."/>
        </authorList>
    </citation>
    <scope>NUCLEOTIDE SEQUENCE</scope>
    <source>
        <strain evidence="6">CCMP291</strain>
    </source>
</reference>
<keyword evidence="3" id="KW-0963">Cytoplasm</keyword>
<dbReference type="EMBL" id="JWZX01000068">
    <property type="protein sequence ID" value="KOO53786.1"/>
    <property type="molecule type" value="Genomic_DNA"/>
</dbReference>
<dbReference type="GO" id="GO:0005737">
    <property type="term" value="C:cytoplasm"/>
    <property type="evidence" value="ECO:0007669"/>
    <property type="project" value="UniProtKB-SubCell"/>
</dbReference>
<dbReference type="Proteomes" id="UP000037460">
    <property type="component" value="Unassembled WGS sequence"/>
</dbReference>
<dbReference type="GO" id="GO:0005634">
    <property type="term" value="C:nucleus"/>
    <property type="evidence" value="ECO:0007669"/>
    <property type="project" value="UniProtKB-SubCell"/>
</dbReference>
<keyword evidence="6" id="KW-1185">Reference proteome</keyword>
<evidence type="ECO:0000313" key="5">
    <source>
        <dbReference type="EMBL" id="KOO53786.1"/>
    </source>
</evidence>